<dbReference type="InterPro" id="IPR001810">
    <property type="entry name" value="F-box_dom"/>
</dbReference>
<dbReference type="Proteomes" id="UP000789570">
    <property type="component" value="Unassembled WGS sequence"/>
</dbReference>
<dbReference type="OrthoDB" id="2526341at2759"/>
<gene>
    <name evidence="3" type="ORF">FCALED_LOCUS5490</name>
</gene>
<evidence type="ECO:0000259" key="2">
    <source>
        <dbReference type="PROSITE" id="PS50181"/>
    </source>
</evidence>
<evidence type="ECO:0000313" key="3">
    <source>
        <dbReference type="EMBL" id="CAG8537828.1"/>
    </source>
</evidence>
<dbReference type="CDD" id="cd09917">
    <property type="entry name" value="F-box_SF"/>
    <property type="match status" value="1"/>
</dbReference>
<evidence type="ECO:0000256" key="1">
    <source>
        <dbReference type="SAM" id="Coils"/>
    </source>
</evidence>
<feature type="domain" description="F-box" evidence="2">
    <location>
        <begin position="1"/>
        <end position="50"/>
    </location>
</feature>
<dbReference type="SMART" id="SM00256">
    <property type="entry name" value="FBOX"/>
    <property type="match status" value="1"/>
</dbReference>
<proteinExistence type="predicted"/>
<reference evidence="3" key="1">
    <citation type="submission" date="2021-06" db="EMBL/GenBank/DDBJ databases">
        <authorList>
            <person name="Kallberg Y."/>
            <person name="Tangrot J."/>
            <person name="Rosling A."/>
        </authorList>
    </citation>
    <scope>NUCLEOTIDE SEQUENCE</scope>
    <source>
        <strain evidence="3">UK204</strain>
    </source>
</reference>
<dbReference type="PROSITE" id="PS50181">
    <property type="entry name" value="FBOX"/>
    <property type="match status" value="1"/>
</dbReference>
<keyword evidence="4" id="KW-1185">Reference proteome</keyword>
<keyword evidence="1" id="KW-0175">Coiled coil</keyword>
<evidence type="ECO:0000313" key="4">
    <source>
        <dbReference type="Proteomes" id="UP000789570"/>
    </source>
</evidence>
<organism evidence="3 4">
    <name type="scientific">Funneliformis caledonium</name>
    <dbReference type="NCBI Taxonomy" id="1117310"/>
    <lineage>
        <taxon>Eukaryota</taxon>
        <taxon>Fungi</taxon>
        <taxon>Fungi incertae sedis</taxon>
        <taxon>Mucoromycota</taxon>
        <taxon>Glomeromycotina</taxon>
        <taxon>Glomeromycetes</taxon>
        <taxon>Glomerales</taxon>
        <taxon>Glomeraceae</taxon>
        <taxon>Funneliformis</taxon>
    </lineage>
</organism>
<name>A0A9N9AQD0_9GLOM</name>
<dbReference type="Gene3D" id="1.20.1280.50">
    <property type="match status" value="1"/>
</dbReference>
<sequence>MATKIPTEIIIEICLHLTPNDLYSLSSVCRKYRSLLWSTTTTTQDIWRLSRLSFVPNLTLPPPFLHTYNKEPLKRMSEQQYIWLMTLCEKCHFCDQKNKMELTMYWEGKFYSCVKCLTKRVISGETLKSKWNVPEKLLQCLQELPKSFDTICWRPQTFLISEVINLLKEHDQLKKHERNDWIEKKKREIERLKRENETYRELHDECRYNYVERAQRKFKTLYKIGNKNKIINNIDMEF</sequence>
<feature type="coiled-coil region" evidence="1">
    <location>
        <begin position="182"/>
        <end position="209"/>
    </location>
</feature>
<dbReference type="SUPFAM" id="SSF81383">
    <property type="entry name" value="F-box domain"/>
    <property type="match status" value="1"/>
</dbReference>
<dbReference type="InterPro" id="IPR036047">
    <property type="entry name" value="F-box-like_dom_sf"/>
</dbReference>
<comment type="caution">
    <text evidence="3">The sequence shown here is derived from an EMBL/GenBank/DDBJ whole genome shotgun (WGS) entry which is preliminary data.</text>
</comment>
<accession>A0A9N9AQD0</accession>
<dbReference type="Pfam" id="PF12937">
    <property type="entry name" value="F-box-like"/>
    <property type="match status" value="1"/>
</dbReference>
<dbReference type="AlphaFoldDB" id="A0A9N9AQD0"/>
<protein>
    <submittedName>
        <fullName evidence="3">16369_t:CDS:1</fullName>
    </submittedName>
</protein>
<dbReference type="EMBL" id="CAJVPQ010001197">
    <property type="protein sequence ID" value="CAG8537828.1"/>
    <property type="molecule type" value="Genomic_DNA"/>
</dbReference>